<dbReference type="Proteomes" id="UP001590950">
    <property type="component" value="Unassembled WGS sequence"/>
</dbReference>
<evidence type="ECO:0000259" key="3">
    <source>
        <dbReference type="Pfam" id="PF00462"/>
    </source>
</evidence>
<dbReference type="CDD" id="cd03419">
    <property type="entry name" value="GRX_GRXh_1_2_like"/>
    <property type="match status" value="1"/>
</dbReference>
<dbReference type="InterPro" id="IPR002109">
    <property type="entry name" value="Glutaredoxin"/>
</dbReference>
<dbReference type="NCBIfam" id="TIGR02180">
    <property type="entry name" value="GRX_euk"/>
    <property type="match status" value="1"/>
</dbReference>
<dbReference type="EMBL" id="JBEFKJ010000013">
    <property type="protein sequence ID" value="KAL2042892.1"/>
    <property type="molecule type" value="Genomic_DNA"/>
</dbReference>
<gene>
    <name evidence="4" type="ORF">N7G274_004652</name>
</gene>
<dbReference type="Gene3D" id="3.40.30.10">
    <property type="entry name" value="Glutaredoxin"/>
    <property type="match status" value="1"/>
</dbReference>
<dbReference type="InterPro" id="IPR011899">
    <property type="entry name" value="Glutaredoxin_euk/vir"/>
</dbReference>
<organism evidence="4 5">
    <name type="scientific">Stereocaulon virgatum</name>
    <dbReference type="NCBI Taxonomy" id="373712"/>
    <lineage>
        <taxon>Eukaryota</taxon>
        <taxon>Fungi</taxon>
        <taxon>Dikarya</taxon>
        <taxon>Ascomycota</taxon>
        <taxon>Pezizomycotina</taxon>
        <taxon>Lecanoromycetes</taxon>
        <taxon>OSLEUM clade</taxon>
        <taxon>Lecanoromycetidae</taxon>
        <taxon>Lecanorales</taxon>
        <taxon>Lecanorineae</taxon>
        <taxon>Stereocaulaceae</taxon>
        <taxon>Stereocaulon</taxon>
    </lineage>
</organism>
<keyword evidence="2" id="KW-0812">Transmembrane</keyword>
<accession>A0ABR4AAJ6</accession>
<feature type="compositionally biased region" description="Gly residues" evidence="1">
    <location>
        <begin position="100"/>
        <end position="111"/>
    </location>
</feature>
<evidence type="ECO:0000313" key="5">
    <source>
        <dbReference type="Proteomes" id="UP001590950"/>
    </source>
</evidence>
<evidence type="ECO:0000313" key="4">
    <source>
        <dbReference type="EMBL" id="KAL2042892.1"/>
    </source>
</evidence>
<feature type="transmembrane region" description="Helical" evidence="2">
    <location>
        <begin position="7"/>
        <end position="25"/>
    </location>
</feature>
<comment type="caution">
    <text evidence="4">The sequence shown here is derived from an EMBL/GenBank/DDBJ whole genome shotgun (WGS) entry which is preliminary data.</text>
</comment>
<reference evidence="4 5" key="1">
    <citation type="submission" date="2024-09" db="EMBL/GenBank/DDBJ databases">
        <title>Rethinking Asexuality: The Enigmatic Case of Functional Sexual Genes in Lepraria (Stereocaulaceae).</title>
        <authorList>
            <person name="Doellman M."/>
            <person name="Sun Y."/>
            <person name="Barcenas-Pena A."/>
            <person name="Lumbsch H.T."/>
            <person name="Grewe F."/>
        </authorList>
    </citation>
    <scope>NUCLEOTIDE SEQUENCE [LARGE SCALE GENOMIC DNA]</scope>
    <source>
        <strain evidence="4 5">Mercado 3170</strain>
    </source>
</reference>
<dbReference type="InterPro" id="IPR036249">
    <property type="entry name" value="Thioredoxin-like_sf"/>
</dbReference>
<dbReference type="PANTHER" id="PTHR45694:SF5">
    <property type="entry name" value="GLUTAREDOXIN 2"/>
    <property type="match status" value="1"/>
</dbReference>
<name>A0ABR4AAJ6_9LECA</name>
<keyword evidence="2" id="KW-1133">Transmembrane helix</keyword>
<sequence length="276" mass="29512">MPSTRRVKILAIALAIIVCTILYLSNDSSSQDFYSRTVAALDGKDASDQELAQKLQGLKDAAKAQKPDSVASPQKPIAVSVEDNKSTDANVPLASEVGGRAKGTGSRGSEGGKSVAGRKTLKGGESKDVHSGKEAPKYPDPSKEKDGEEKEERKETEEEHEIETELNTILKKGPIIIFSKSYCPYSAKAKRILLEKYLIVPTPYVVELDKHPLGPGLQAALEKSTGRRTVPNILVNGKSIGGGDDIEALDDSGGLLDKVTGMAGKRIVDAKRSDEK</sequence>
<keyword evidence="5" id="KW-1185">Reference proteome</keyword>
<dbReference type="PRINTS" id="PR00160">
    <property type="entry name" value="GLUTAREDOXIN"/>
</dbReference>
<dbReference type="InterPro" id="IPR014025">
    <property type="entry name" value="Glutaredoxin_subgr"/>
</dbReference>
<dbReference type="SUPFAM" id="SSF52833">
    <property type="entry name" value="Thioredoxin-like"/>
    <property type="match status" value="1"/>
</dbReference>
<protein>
    <recommendedName>
        <fullName evidence="3">Glutaredoxin domain-containing protein</fullName>
    </recommendedName>
</protein>
<dbReference type="PANTHER" id="PTHR45694">
    <property type="entry name" value="GLUTAREDOXIN 2"/>
    <property type="match status" value="1"/>
</dbReference>
<evidence type="ECO:0000256" key="2">
    <source>
        <dbReference type="SAM" id="Phobius"/>
    </source>
</evidence>
<feature type="compositionally biased region" description="Basic and acidic residues" evidence="1">
    <location>
        <begin position="122"/>
        <end position="157"/>
    </location>
</feature>
<dbReference type="PROSITE" id="PS51354">
    <property type="entry name" value="GLUTAREDOXIN_2"/>
    <property type="match status" value="1"/>
</dbReference>
<keyword evidence="2" id="KW-0472">Membrane</keyword>
<proteinExistence type="predicted"/>
<dbReference type="Pfam" id="PF00462">
    <property type="entry name" value="Glutaredoxin"/>
    <property type="match status" value="1"/>
</dbReference>
<feature type="domain" description="Glutaredoxin" evidence="3">
    <location>
        <begin position="175"/>
        <end position="240"/>
    </location>
</feature>
<feature type="region of interest" description="Disordered" evidence="1">
    <location>
        <begin position="57"/>
        <end position="165"/>
    </location>
</feature>
<evidence type="ECO:0000256" key="1">
    <source>
        <dbReference type="SAM" id="MobiDB-lite"/>
    </source>
</evidence>